<evidence type="ECO:0008006" key="3">
    <source>
        <dbReference type="Google" id="ProtNLM"/>
    </source>
</evidence>
<feature type="non-terminal residue" evidence="1">
    <location>
        <position position="1"/>
    </location>
</feature>
<evidence type="ECO:0000313" key="1">
    <source>
        <dbReference type="EMBL" id="PNF41102.1"/>
    </source>
</evidence>
<reference evidence="1 2" key="1">
    <citation type="submission" date="2017-12" db="EMBL/GenBank/DDBJ databases">
        <title>Hemimetabolous genomes reveal molecular basis of termite eusociality.</title>
        <authorList>
            <person name="Harrison M.C."/>
            <person name="Jongepier E."/>
            <person name="Robertson H.M."/>
            <person name="Arning N."/>
            <person name="Bitard-Feildel T."/>
            <person name="Chao H."/>
            <person name="Childers C.P."/>
            <person name="Dinh H."/>
            <person name="Doddapaneni H."/>
            <person name="Dugan S."/>
            <person name="Gowin J."/>
            <person name="Greiner C."/>
            <person name="Han Y."/>
            <person name="Hu H."/>
            <person name="Hughes D.S.T."/>
            <person name="Huylmans A.-K."/>
            <person name="Kemena C."/>
            <person name="Kremer L.P.M."/>
            <person name="Lee S.L."/>
            <person name="Lopez-Ezquerra A."/>
            <person name="Mallet L."/>
            <person name="Monroy-Kuhn J.M."/>
            <person name="Moser A."/>
            <person name="Murali S.C."/>
            <person name="Muzny D.M."/>
            <person name="Otani S."/>
            <person name="Piulachs M.-D."/>
            <person name="Poelchau M."/>
            <person name="Qu J."/>
            <person name="Schaub F."/>
            <person name="Wada-Katsumata A."/>
            <person name="Worley K.C."/>
            <person name="Xie Q."/>
            <person name="Ylla G."/>
            <person name="Poulsen M."/>
            <person name="Gibbs R.A."/>
            <person name="Schal C."/>
            <person name="Richards S."/>
            <person name="Belles X."/>
            <person name="Korb J."/>
            <person name="Bornberg-Bauer E."/>
        </authorList>
    </citation>
    <scope>NUCLEOTIDE SEQUENCE [LARGE SCALE GENOMIC DNA]</scope>
    <source>
        <tissue evidence="1">Whole body</tissue>
    </source>
</reference>
<dbReference type="AlphaFoldDB" id="A0A2J7RJU0"/>
<dbReference type="Gene3D" id="3.30.420.10">
    <property type="entry name" value="Ribonuclease H-like superfamily/Ribonuclease H"/>
    <property type="match status" value="1"/>
</dbReference>
<dbReference type="STRING" id="105785.A0A2J7RJU0"/>
<proteinExistence type="predicted"/>
<gene>
    <name evidence="1" type="ORF">B7P43_G06235</name>
</gene>
<protein>
    <recommendedName>
        <fullName evidence="3">DUF4817 domain-containing protein</fullName>
    </recommendedName>
</protein>
<organism evidence="1 2">
    <name type="scientific">Cryptotermes secundus</name>
    <dbReference type="NCBI Taxonomy" id="105785"/>
    <lineage>
        <taxon>Eukaryota</taxon>
        <taxon>Metazoa</taxon>
        <taxon>Ecdysozoa</taxon>
        <taxon>Arthropoda</taxon>
        <taxon>Hexapoda</taxon>
        <taxon>Insecta</taxon>
        <taxon>Pterygota</taxon>
        <taxon>Neoptera</taxon>
        <taxon>Polyneoptera</taxon>
        <taxon>Dictyoptera</taxon>
        <taxon>Blattodea</taxon>
        <taxon>Blattoidea</taxon>
        <taxon>Termitoidae</taxon>
        <taxon>Kalotermitidae</taxon>
        <taxon>Cryptotermitinae</taxon>
        <taxon>Cryptotermes</taxon>
    </lineage>
</organism>
<dbReference type="Proteomes" id="UP000235965">
    <property type="component" value="Unassembled WGS sequence"/>
</dbReference>
<evidence type="ECO:0000313" key="2">
    <source>
        <dbReference type="Proteomes" id="UP000235965"/>
    </source>
</evidence>
<dbReference type="InParanoid" id="A0A2J7RJU0"/>
<name>A0A2J7RJU0_9NEOP</name>
<dbReference type="InterPro" id="IPR036397">
    <property type="entry name" value="RNaseH_sf"/>
</dbReference>
<sequence>VKTQRIFCKHFNIARHGIAPCRNTIQLWAENFRTSASVLKKKPPGSVCTVRPPQSTGCETVFIRRSDRRHSVDVGISDRSVRRILHEDLNFHPYKMVEVQELSIMWLQQDGATCPYSHDIPLRDELAWPARSPDLSVCDYFL</sequence>
<dbReference type="EMBL" id="NEVH01002988">
    <property type="protein sequence ID" value="PNF41102.1"/>
    <property type="molecule type" value="Genomic_DNA"/>
</dbReference>
<keyword evidence="2" id="KW-1185">Reference proteome</keyword>
<accession>A0A2J7RJU0</accession>
<dbReference type="GO" id="GO:0003676">
    <property type="term" value="F:nucleic acid binding"/>
    <property type="evidence" value="ECO:0007669"/>
    <property type="project" value="InterPro"/>
</dbReference>
<comment type="caution">
    <text evidence="1">The sequence shown here is derived from an EMBL/GenBank/DDBJ whole genome shotgun (WGS) entry which is preliminary data.</text>
</comment>